<dbReference type="InterPro" id="IPR025202">
    <property type="entry name" value="PLD-like_dom"/>
</dbReference>
<protein>
    <submittedName>
        <fullName evidence="2">Cardiolipin synthase A</fullName>
        <ecNumber evidence="2">2.7.8.-</ecNumber>
    </submittedName>
</protein>
<keyword evidence="2" id="KW-0808">Transferase</keyword>
<dbReference type="CDD" id="cd00138">
    <property type="entry name" value="PLDc_SF"/>
    <property type="match status" value="1"/>
</dbReference>
<name>A0A399EN35_9DEIN</name>
<dbReference type="PANTHER" id="PTHR21248:SF22">
    <property type="entry name" value="PHOSPHOLIPASE D"/>
    <property type="match status" value="1"/>
</dbReference>
<evidence type="ECO:0000313" key="3">
    <source>
        <dbReference type="Proteomes" id="UP000265341"/>
    </source>
</evidence>
<dbReference type="GO" id="GO:0030572">
    <property type="term" value="F:phosphatidyltransferase activity"/>
    <property type="evidence" value="ECO:0007669"/>
    <property type="project" value="UniProtKB-ARBA"/>
</dbReference>
<accession>A0A399EN35</accession>
<comment type="caution">
    <text evidence="2">The sequence shown here is derived from an EMBL/GenBank/DDBJ whole genome shotgun (WGS) entry which is preliminary data.</text>
</comment>
<evidence type="ECO:0000259" key="1">
    <source>
        <dbReference type="PROSITE" id="PS50035"/>
    </source>
</evidence>
<dbReference type="AlphaFoldDB" id="A0A399EN35"/>
<gene>
    <name evidence="2" type="primary">clsA</name>
    <name evidence="2" type="ORF">Mrose_02983</name>
</gene>
<reference evidence="2 3" key="1">
    <citation type="submission" date="2018-08" db="EMBL/GenBank/DDBJ databases">
        <title>Meiothermus roseus NBRC 110900 genome sequencing project.</title>
        <authorList>
            <person name="Da Costa M.S."/>
            <person name="Albuquerque L."/>
            <person name="Raposo P."/>
            <person name="Froufe H.J.C."/>
            <person name="Barroso C.S."/>
            <person name="Egas C."/>
        </authorList>
    </citation>
    <scope>NUCLEOTIDE SEQUENCE [LARGE SCALE GENOMIC DNA]</scope>
    <source>
        <strain evidence="2 3">NBRC 110900</strain>
    </source>
</reference>
<dbReference type="OrthoDB" id="9762009at2"/>
<organism evidence="2 3">
    <name type="scientific">Calidithermus roseus</name>
    <dbReference type="NCBI Taxonomy" id="1644118"/>
    <lineage>
        <taxon>Bacteria</taxon>
        <taxon>Thermotogati</taxon>
        <taxon>Deinococcota</taxon>
        <taxon>Deinococci</taxon>
        <taxon>Thermales</taxon>
        <taxon>Thermaceae</taxon>
        <taxon>Calidithermus</taxon>
    </lineage>
</organism>
<evidence type="ECO:0000313" key="2">
    <source>
        <dbReference type="EMBL" id="RIH83561.1"/>
    </source>
</evidence>
<proteinExistence type="predicted"/>
<dbReference type="PANTHER" id="PTHR21248">
    <property type="entry name" value="CARDIOLIPIN SYNTHASE"/>
    <property type="match status" value="1"/>
</dbReference>
<dbReference type="EC" id="2.7.8.-" evidence="2"/>
<dbReference type="PROSITE" id="PS50035">
    <property type="entry name" value="PLD"/>
    <property type="match status" value="1"/>
</dbReference>
<sequence>MTWSSETLRLLGAALWSRLGQPVAANDLLWADSLLGEGGYLWLYDALQRHGALEGGRLQAQGLAAFLGGYADHSDLLWTLPNRESSYAAAILEAIASAEQHLWLVSPYLEQQGMAHLGDELLRALWRGTAISIITHDALEPGSPQARALARLQQEALRVQGTLAIYSAQMEKGLLHAKIVVADRRWGVLGSANLTDPGLRWNVEIGLRFGEQHARAVVAQLEALCRETWLVRIA</sequence>
<dbReference type="InterPro" id="IPR001736">
    <property type="entry name" value="PLipase_D/transphosphatidylase"/>
</dbReference>
<feature type="domain" description="PLD phosphodiesterase" evidence="1">
    <location>
        <begin position="171"/>
        <end position="198"/>
    </location>
</feature>
<dbReference type="EMBL" id="QWLA01000074">
    <property type="protein sequence ID" value="RIH83561.1"/>
    <property type="molecule type" value="Genomic_DNA"/>
</dbReference>
<keyword evidence="3" id="KW-1185">Reference proteome</keyword>
<dbReference type="Proteomes" id="UP000265341">
    <property type="component" value="Unassembled WGS sequence"/>
</dbReference>
<dbReference type="Pfam" id="PF13091">
    <property type="entry name" value="PLDc_2"/>
    <property type="match status" value="1"/>
</dbReference>
<dbReference type="Gene3D" id="3.30.870.10">
    <property type="entry name" value="Endonuclease Chain A"/>
    <property type="match status" value="1"/>
</dbReference>
<dbReference type="RefSeq" id="WP_119279633.1">
    <property type="nucleotide sequence ID" value="NZ_QWLA01000074.1"/>
</dbReference>
<dbReference type="SUPFAM" id="SSF56024">
    <property type="entry name" value="Phospholipase D/nuclease"/>
    <property type="match status" value="1"/>
</dbReference>
<dbReference type="GO" id="GO:0032049">
    <property type="term" value="P:cardiolipin biosynthetic process"/>
    <property type="evidence" value="ECO:0007669"/>
    <property type="project" value="UniProtKB-ARBA"/>
</dbReference>